<dbReference type="EMBL" id="CP118101">
    <property type="protein sequence ID" value="WDH83226.1"/>
    <property type="molecule type" value="Genomic_DNA"/>
</dbReference>
<dbReference type="Proteomes" id="UP001220962">
    <property type="component" value="Chromosome"/>
</dbReference>
<evidence type="ECO:0000313" key="3">
    <source>
        <dbReference type="EMBL" id="WDH83226.1"/>
    </source>
</evidence>
<keyword evidence="6" id="KW-1185">Reference proteome</keyword>
<organism evidence="3 5">
    <name type="scientific">Paenibacillus urinalis</name>
    <dbReference type="NCBI Taxonomy" id="521520"/>
    <lineage>
        <taxon>Bacteria</taxon>
        <taxon>Bacillati</taxon>
        <taxon>Bacillota</taxon>
        <taxon>Bacilli</taxon>
        <taxon>Bacillales</taxon>
        <taxon>Paenibacillaceae</taxon>
        <taxon>Paenibacillus</taxon>
    </lineage>
</organism>
<proteinExistence type="predicted"/>
<dbReference type="PANTHER" id="PTHR34351:SF2">
    <property type="entry name" value="DUF58 DOMAIN-CONTAINING PROTEIN"/>
    <property type="match status" value="1"/>
</dbReference>
<protein>
    <submittedName>
        <fullName evidence="3">DUF58 domain-containing protein</fullName>
    </submittedName>
</protein>
<dbReference type="InterPro" id="IPR002881">
    <property type="entry name" value="DUF58"/>
</dbReference>
<accession>A0AAX3N057</accession>
<dbReference type="Pfam" id="PF01882">
    <property type="entry name" value="DUF58"/>
    <property type="match status" value="1"/>
</dbReference>
<dbReference type="EMBL" id="CP118108">
    <property type="protein sequence ID" value="WDI02999.1"/>
    <property type="molecule type" value="Genomic_DNA"/>
</dbReference>
<evidence type="ECO:0000259" key="2">
    <source>
        <dbReference type="Pfam" id="PF01882"/>
    </source>
</evidence>
<gene>
    <name evidence="3" type="ORF">PUW23_02965</name>
    <name evidence="4" type="ORF">PUW25_03125</name>
</gene>
<reference evidence="3 6" key="1">
    <citation type="submission" date="2023-02" db="EMBL/GenBank/DDBJ databases">
        <title>Pathogen: clinical or host-associated sample.</title>
        <authorList>
            <person name="Hergert J."/>
            <person name="Casey R."/>
            <person name="Wagner J."/>
            <person name="Young E.L."/>
            <person name="Oakeson K.F."/>
        </authorList>
    </citation>
    <scope>NUCLEOTIDE SEQUENCE</scope>
    <source>
        <strain evidence="4 6">2022CK-00829</strain>
        <strain evidence="3">2022CK-00830</strain>
    </source>
</reference>
<keyword evidence="1" id="KW-0472">Membrane</keyword>
<dbReference type="RefSeq" id="WP_205054329.1">
    <property type="nucleotide sequence ID" value="NZ_CP118101.1"/>
</dbReference>
<feature type="transmembrane region" description="Helical" evidence="1">
    <location>
        <begin position="31"/>
        <end position="50"/>
    </location>
</feature>
<dbReference type="Proteomes" id="UP001221519">
    <property type="component" value="Chromosome"/>
</dbReference>
<name>A0AAX3N057_9BACL</name>
<evidence type="ECO:0000313" key="5">
    <source>
        <dbReference type="Proteomes" id="UP001220962"/>
    </source>
</evidence>
<evidence type="ECO:0000256" key="1">
    <source>
        <dbReference type="SAM" id="Phobius"/>
    </source>
</evidence>
<dbReference type="PANTHER" id="PTHR34351">
    <property type="entry name" value="SLR1927 PROTEIN-RELATED"/>
    <property type="match status" value="1"/>
</dbReference>
<sequence>MWRTYRNWLFMTLLLAGLSFAYHIQGGGTLLFLLICCAAIAGYGLLILWAKPRNIRIVRTLETDRVAAGNKVNVHVHLEADIPLLLRWLRIEEVAADSQLEHKQLIFTGRSRSYSYKYTIRAVHRGVYVFDTCKVVWGDVFGWFTGSCRVEAPCTLIVHPSLQTGSGHIRTGLNRSWEGAAYRTRYHQTSMGTEVREYVEGDPMRYIHWKSSARSGKLQVRIPEEQRGGQVYLMLDNNIHAYVSKRADGGSAFSWDAYEEAVSTCAKLLRSAYEEGIGAHLTIFDWGKGNSDREGGGVNNSVLNWIAMPAAGEGKGYEQLDYLAGLEPAGTWKCQGRQWRQDTGNSLHDPSFYGNLAPGSLVYMITGMSTELNKAICEHYSGQHIQMVLCETIGNGQDGVDRMNSRGSAV</sequence>
<feature type="domain" description="DUF58" evidence="2">
    <location>
        <begin position="194"/>
        <end position="281"/>
    </location>
</feature>
<keyword evidence="1" id="KW-1133">Transmembrane helix</keyword>
<evidence type="ECO:0000313" key="4">
    <source>
        <dbReference type="EMBL" id="WDI02999.1"/>
    </source>
</evidence>
<keyword evidence="1" id="KW-0812">Transmembrane</keyword>
<evidence type="ECO:0000313" key="6">
    <source>
        <dbReference type="Proteomes" id="UP001221519"/>
    </source>
</evidence>
<dbReference type="AlphaFoldDB" id="A0AAX3N057"/>